<evidence type="ECO:0000313" key="2">
    <source>
        <dbReference type="EMBL" id="KXO95883.1"/>
    </source>
</evidence>
<keyword evidence="3" id="KW-1185">Reference proteome</keyword>
<proteinExistence type="predicted"/>
<gene>
    <name evidence="2" type="ORF">AXK61_04305</name>
</gene>
<organism evidence="2 3">
    <name type="scientific">Tsukamurella pseudospumae</name>
    <dbReference type="NCBI Taxonomy" id="239498"/>
    <lineage>
        <taxon>Bacteria</taxon>
        <taxon>Bacillati</taxon>
        <taxon>Actinomycetota</taxon>
        <taxon>Actinomycetes</taxon>
        <taxon>Mycobacteriales</taxon>
        <taxon>Tsukamurellaceae</taxon>
        <taxon>Tsukamurella</taxon>
    </lineage>
</organism>
<protein>
    <recommendedName>
        <fullName evidence="4">GerMN domain-containing protein</fullName>
    </recommendedName>
</protein>
<dbReference type="PROSITE" id="PS51257">
    <property type="entry name" value="PROKAR_LIPOPROTEIN"/>
    <property type="match status" value="1"/>
</dbReference>
<feature type="chain" id="PRO_5045785213" description="GerMN domain-containing protein" evidence="1">
    <location>
        <begin position="23"/>
        <end position="169"/>
    </location>
</feature>
<keyword evidence="1" id="KW-0732">Signal</keyword>
<dbReference type="RefSeq" id="WP_068746249.1">
    <property type="nucleotide sequence ID" value="NZ_LSRE01000023.1"/>
</dbReference>
<evidence type="ECO:0000313" key="3">
    <source>
        <dbReference type="Proteomes" id="UP000070409"/>
    </source>
</evidence>
<name>A0A137ZCG0_9ACTN</name>
<sequence length="169" mass="17456">MRRSLIAAAAVAVAGLGITACGTGTTVTKYPVSGTLVALPQCAGDDFIVFNDGVGPAIKRAGQSLAELARPVNFSGAFSAEESATGRLGLTIEMCGPGADQDATRDGASTLARTFARTEGLKDKLGSLLIINSDKGIRIVASPFDAQRFGSDAPLTDLRALWRDSPKEN</sequence>
<evidence type="ECO:0000256" key="1">
    <source>
        <dbReference type="SAM" id="SignalP"/>
    </source>
</evidence>
<reference evidence="2 3" key="1">
    <citation type="submission" date="2016-02" db="EMBL/GenBank/DDBJ databases">
        <authorList>
            <person name="Teng J.L."/>
            <person name="Tang Y."/>
            <person name="Huang Y."/>
            <person name="Guo F."/>
            <person name="Wei W."/>
            <person name="Chen J.H."/>
            <person name="Wong S.Y."/>
            <person name="Lau S.K."/>
            <person name="Woo P.C."/>
        </authorList>
    </citation>
    <scope>NUCLEOTIDE SEQUENCE [LARGE SCALE GENOMIC DNA]</scope>
    <source>
        <strain evidence="2 3">JCM 13375</strain>
    </source>
</reference>
<evidence type="ECO:0008006" key="4">
    <source>
        <dbReference type="Google" id="ProtNLM"/>
    </source>
</evidence>
<feature type="signal peptide" evidence="1">
    <location>
        <begin position="1"/>
        <end position="22"/>
    </location>
</feature>
<accession>A0A137ZCG0</accession>
<dbReference type="EMBL" id="LSRE01000023">
    <property type="protein sequence ID" value="KXO95883.1"/>
    <property type="molecule type" value="Genomic_DNA"/>
</dbReference>
<dbReference type="Proteomes" id="UP000070409">
    <property type="component" value="Unassembled WGS sequence"/>
</dbReference>
<comment type="caution">
    <text evidence="2">The sequence shown here is derived from an EMBL/GenBank/DDBJ whole genome shotgun (WGS) entry which is preliminary data.</text>
</comment>